<evidence type="ECO:0000313" key="2">
    <source>
        <dbReference type="EMBL" id="TXJ60467.1"/>
    </source>
</evidence>
<keyword evidence="1" id="KW-0472">Membrane</keyword>
<feature type="transmembrane region" description="Helical" evidence="1">
    <location>
        <begin position="40"/>
        <end position="62"/>
    </location>
</feature>
<name>A0A5C8GEX2_9BACT</name>
<gene>
    <name evidence="2" type="ORF">ETF27_08360</name>
</gene>
<dbReference type="AlphaFoldDB" id="A0A5C8GEX2"/>
<keyword evidence="1" id="KW-0812">Transmembrane</keyword>
<proteinExistence type="predicted"/>
<reference evidence="3" key="1">
    <citation type="submission" date="2019-05" db="EMBL/GenBank/DDBJ databases">
        <title>Prevotella brunnea sp. nov., isolated from a wound of a patient.</title>
        <authorList>
            <person name="Buhl M."/>
        </authorList>
    </citation>
    <scope>NUCLEOTIDE SEQUENCE [LARGE SCALE GENOMIC DNA]</scope>
    <source>
        <strain evidence="3">A2672</strain>
    </source>
</reference>
<keyword evidence="3" id="KW-1185">Reference proteome</keyword>
<keyword evidence="1" id="KW-1133">Transmembrane helix</keyword>
<protein>
    <submittedName>
        <fullName evidence="2">Uncharacterized protein</fullName>
    </submittedName>
</protein>
<comment type="caution">
    <text evidence="2">The sequence shown here is derived from an EMBL/GenBank/DDBJ whole genome shotgun (WGS) entry which is preliminary data.</text>
</comment>
<evidence type="ECO:0000256" key="1">
    <source>
        <dbReference type="SAM" id="Phobius"/>
    </source>
</evidence>
<feature type="transmembrane region" description="Helical" evidence="1">
    <location>
        <begin position="6"/>
        <end position="28"/>
    </location>
</feature>
<sequence length="79" mass="9315">MFSVVTPILPFCIVYLCFLIIFFVYNYTNSVPIPTKENHLTQVSLFISSNPLVFAVSAFRLWTLCPTNFYFPEWFMFQV</sequence>
<organism evidence="2 3">
    <name type="scientific">Prevotella brunnea</name>
    <dbReference type="NCBI Taxonomy" id="2508867"/>
    <lineage>
        <taxon>Bacteria</taxon>
        <taxon>Pseudomonadati</taxon>
        <taxon>Bacteroidota</taxon>
        <taxon>Bacteroidia</taxon>
        <taxon>Bacteroidales</taxon>
        <taxon>Prevotellaceae</taxon>
        <taxon>Prevotella</taxon>
    </lineage>
</organism>
<accession>A0A5C8GEX2</accession>
<dbReference type="EMBL" id="SDIK01000059">
    <property type="protein sequence ID" value="TXJ60467.1"/>
    <property type="molecule type" value="Genomic_DNA"/>
</dbReference>
<evidence type="ECO:0000313" key="3">
    <source>
        <dbReference type="Proteomes" id="UP000321612"/>
    </source>
</evidence>
<dbReference type="Proteomes" id="UP000321612">
    <property type="component" value="Unassembled WGS sequence"/>
</dbReference>